<organism evidence="1 2">
    <name type="scientific">Geodia barretti</name>
    <name type="common">Barrett's horny sponge</name>
    <dbReference type="NCBI Taxonomy" id="519541"/>
    <lineage>
        <taxon>Eukaryota</taxon>
        <taxon>Metazoa</taxon>
        <taxon>Porifera</taxon>
        <taxon>Demospongiae</taxon>
        <taxon>Heteroscleromorpha</taxon>
        <taxon>Tetractinellida</taxon>
        <taxon>Astrophorina</taxon>
        <taxon>Geodiidae</taxon>
        <taxon>Geodia</taxon>
    </lineage>
</organism>
<keyword evidence="2" id="KW-1185">Reference proteome</keyword>
<sequence length="55" mass="5924">MATRFIDDVRYIHVGGPILTSSSSAVLPVAFDSYGGEKATQPFPERHAQAELCEG</sequence>
<dbReference type="AlphaFoldDB" id="A0AA35TP24"/>
<dbReference type="EMBL" id="CASHTH010003906">
    <property type="protein sequence ID" value="CAI8051198.1"/>
    <property type="molecule type" value="Genomic_DNA"/>
</dbReference>
<proteinExistence type="predicted"/>
<evidence type="ECO:0000313" key="1">
    <source>
        <dbReference type="EMBL" id="CAI8051198.1"/>
    </source>
</evidence>
<dbReference type="Proteomes" id="UP001174909">
    <property type="component" value="Unassembled WGS sequence"/>
</dbReference>
<evidence type="ECO:0000313" key="2">
    <source>
        <dbReference type="Proteomes" id="UP001174909"/>
    </source>
</evidence>
<protein>
    <submittedName>
        <fullName evidence="1">Uncharacterized protein</fullName>
    </submittedName>
</protein>
<reference evidence="1" key="1">
    <citation type="submission" date="2023-03" db="EMBL/GenBank/DDBJ databases">
        <authorList>
            <person name="Steffen K."/>
            <person name="Cardenas P."/>
        </authorList>
    </citation>
    <scope>NUCLEOTIDE SEQUENCE</scope>
</reference>
<gene>
    <name evidence="1" type="ORF">GBAR_LOCUS28040</name>
</gene>
<accession>A0AA35TP24</accession>
<comment type="caution">
    <text evidence="1">The sequence shown here is derived from an EMBL/GenBank/DDBJ whole genome shotgun (WGS) entry which is preliminary data.</text>
</comment>
<name>A0AA35TP24_GEOBA</name>